<evidence type="ECO:0000256" key="1">
    <source>
        <dbReference type="SAM" id="Phobius"/>
    </source>
</evidence>
<name>A0ABT9UYJ5_9BACL</name>
<proteinExistence type="predicted"/>
<keyword evidence="1" id="KW-0472">Membrane</keyword>
<gene>
    <name evidence="2" type="ORF">J2S07_000050</name>
</gene>
<evidence type="ECO:0000313" key="3">
    <source>
        <dbReference type="Proteomes" id="UP001231362"/>
    </source>
</evidence>
<protein>
    <submittedName>
        <fullName evidence="2">Uncharacterized protein</fullName>
    </submittedName>
</protein>
<accession>A0ABT9UYJ5</accession>
<dbReference type="Pfam" id="PF26302">
    <property type="entry name" value="YhzF"/>
    <property type="match status" value="1"/>
</dbReference>
<dbReference type="Proteomes" id="UP001231362">
    <property type="component" value="Unassembled WGS sequence"/>
</dbReference>
<organism evidence="2 3">
    <name type="scientific">Anoxybacillus andreesenii</name>
    <dbReference type="NCBI Taxonomy" id="1325932"/>
    <lineage>
        <taxon>Bacteria</taxon>
        <taxon>Bacillati</taxon>
        <taxon>Bacillota</taxon>
        <taxon>Bacilli</taxon>
        <taxon>Bacillales</taxon>
        <taxon>Anoxybacillaceae</taxon>
        <taxon>Anoxybacillus</taxon>
    </lineage>
</organism>
<comment type="caution">
    <text evidence="2">The sequence shown here is derived from an EMBL/GenBank/DDBJ whole genome shotgun (WGS) entry which is preliminary data.</text>
</comment>
<evidence type="ECO:0000313" key="2">
    <source>
        <dbReference type="EMBL" id="MDQ0153752.1"/>
    </source>
</evidence>
<reference evidence="2 3" key="1">
    <citation type="submission" date="2023-07" db="EMBL/GenBank/DDBJ databases">
        <title>Genomic Encyclopedia of Type Strains, Phase IV (KMG-IV): sequencing the most valuable type-strain genomes for metagenomic binning, comparative biology and taxonomic classification.</title>
        <authorList>
            <person name="Goeker M."/>
        </authorList>
    </citation>
    <scope>NUCLEOTIDE SEQUENCE [LARGE SCALE GENOMIC DNA]</scope>
    <source>
        <strain evidence="2 3">DSM 23948</strain>
    </source>
</reference>
<feature type="transmembrane region" description="Helical" evidence="1">
    <location>
        <begin position="6"/>
        <end position="23"/>
    </location>
</feature>
<keyword evidence="1" id="KW-1133">Transmembrane helix</keyword>
<dbReference type="InterPro" id="IPR058724">
    <property type="entry name" value="YhzF"/>
</dbReference>
<keyword evidence="3" id="KW-1185">Reference proteome</keyword>
<sequence length="63" mass="6876">MASTIFWIFVVGIGLFIGALFNAMSVKKPGFYPPKRVLKRRAVLLAALGSISFLLGMLLSAFK</sequence>
<feature type="transmembrane region" description="Helical" evidence="1">
    <location>
        <begin position="43"/>
        <end position="62"/>
    </location>
</feature>
<dbReference type="EMBL" id="JAUSTU010000001">
    <property type="protein sequence ID" value="MDQ0153752.1"/>
    <property type="molecule type" value="Genomic_DNA"/>
</dbReference>
<keyword evidence="1" id="KW-0812">Transmembrane</keyword>